<reference evidence="2 3" key="1">
    <citation type="submission" date="2018-03" db="EMBL/GenBank/DDBJ databases">
        <title>Genomic Encyclopedia of Archaeal and Bacterial Type Strains, Phase II (KMG-II): from individual species to whole genera.</title>
        <authorList>
            <person name="Goeker M."/>
        </authorList>
    </citation>
    <scope>NUCLEOTIDE SEQUENCE [LARGE SCALE GENOMIC DNA]</scope>
    <source>
        <strain evidence="2 3">DSM 43146</strain>
    </source>
</reference>
<protein>
    <submittedName>
        <fullName evidence="2">Uncharacterized protein</fullName>
    </submittedName>
</protein>
<organism evidence="2 3">
    <name type="scientific">Actinoplanes italicus</name>
    <dbReference type="NCBI Taxonomy" id="113567"/>
    <lineage>
        <taxon>Bacteria</taxon>
        <taxon>Bacillati</taxon>
        <taxon>Actinomycetota</taxon>
        <taxon>Actinomycetes</taxon>
        <taxon>Micromonosporales</taxon>
        <taxon>Micromonosporaceae</taxon>
        <taxon>Actinoplanes</taxon>
    </lineage>
</organism>
<dbReference type="AlphaFoldDB" id="A0A2T0KFM0"/>
<name>A0A2T0KFM0_9ACTN</name>
<dbReference type="RefSeq" id="WP_106318807.1">
    <property type="nucleotide sequence ID" value="NZ_BOMO01000033.1"/>
</dbReference>
<feature type="signal peptide" evidence="1">
    <location>
        <begin position="1"/>
        <end position="29"/>
    </location>
</feature>
<keyword evidence="3" id="KW-1185">Reference proteome</keyword>
<evidence type="ECO:0000313" key="2">
    <source>
        <dbReference type="EMBL" id="PRX22149.1"/>
    </source>
</evidence>
<evidence type="ECO:0000256" key="1">
    <source>
        <dbReference type="SAM" id="SignalP"/>
    </source>
</evidence>
<keyword evidence="1" id="KW-0732">Signal</keyword>
<dbReference type="EMBL" id="PVMZ01000005">
    <property type="protein sequence ID" value="PRX22149.1"/>
    <property type="molecule type" value="Genomic_DNA"/>
</dbReference>
<dbReference type="OrthoDB" id="3405193at2"/>
<comment type="caution">
    <text evidence="2">The sequence shown here is derived from an EMBL/GenBank/DDBJ whole genome shotgun (WGS) entry which is preliminary data.</text>
</comment>
<sequence>MIWKRLLGAAAAVAFATSATLTGAAPAQAAPTSVYGVYNGGSVGIGVMQNWRTGGTNYDRVLPSGFWTDFNFGWPHAGGVYIGPGYCAQRFTSPTGQYWSPAGSDWVGPNRHRLAGNYFVKIVAYRC</sequence>
<evidence type="ECO:0000313" key="3">
    <source>
        <dbReference type="Proteomes" id="UP000239415"/>
    </source>
</evidence>
<proteinExistence type="predicted"/>
<accession>A0A2T0KFM0</accession>
<dbReference type="Proteomes" id="UP000239415">
    <property type="component" value="Unassembled WGS sequence"/>
</dbReference>
<feature type="chain" id="PRO_5015741452" evidence="1">
    <location>
        <begin position="30"/>
        <end position="127"/>
    </location>
</feature>
<gene>
    <name evidence="2" type="ORF">CLV67_105326</name>
</gene>